<dbReference type="GO" id="GO:0005375">
    <property type="term" value="F:copper ion transmembrane transporter activity"/>
    <property type="evidence" value="ECO:0007669"/>
    <property type="project" value="UniProtKB-UniRule"/>
</dbReference>
<proteinExistence type="inferred from homology"/>
<dbReference type="Proteomes" id="UP000230002">
    <property type="component" value="Unassembled WGS sequence"/>
</dbReference>
<evidence type="ECO:0000313" key="8">
    <source>
        <dbReference type="Proteomes" id="UP000230002"/>
    </source>
</evidence>
<name>A0A2G8S723_9APHY</name>
<evidence type="ECO:0000256" key="2">
    <source>
        <dbReference type="ARBA" id="ARBA00022692"/>
    </source>
</evidence>
<evidence type="ECO:0000256" key="5">
    <source>
        <dbReference type="RuleBase" id="RU367022"/>
    </source>
</evidence>
<evidence type="ECO:0000256" key="6">
    <source>
        <dbReference type="SAM" id="MobiDB-lite"/>
    </source>
</evidence>
<dbReference type="PANTHER" id="PTHR12483:SF27">
    <property type="entry name" value="COPPER TRANSPORT PROTEIN CTR1"/>
    <property type="match status" value="1"/>
</dbReference>
<dbReference type="EMBL" id="AYKW01000020">
    <property type="protein sequence ID" value="PIL29580.1"/>
    <property type="molecule type" value="Genomic_DNA"/>
</dbReference>
<dbReference type="Pfam" id="PF04145">
    <property type="entry name" value="Ctr"/>
    <property type="match status" value="1"/>
</dbReference>
<dbReference type="GO" id="GO:0005886">
    <property type="term" value="C:plasma membrane"/>
    <property type="evidence" value="ECO:0007669"/>
    <property type="project" value="TreeGrafter"/>
</dbReference>
<dbReference type="InterPro" id="IPR007274">
    <property type="entry name" value="Cop_transporter"/>
</dbReference>
<evidence type="ECO:0000313" key="7">
    <source>
        <dbReference type="EMBL" id="PIL29580.1"/>
    </source>
</evidence>
<comment type="subcellular location">
    <subcellularLocation>
        <location evidence="1 5">Membrane</location>
        <topology evidence="1 5">Multi-pass membrane protein</topology>
    </subcellularLocation>
</comment>
<keyword evidence="8" id="KW-1185">Reference proteome</keyword>
<accession>A0A2G8S723</accession>
<feature type="region of interest" description="Disordered" evidence="6">
    <location>
        <begin position="128"/>
        <end position="150"/>
    </location>
</feature>
<keyword evidence="4 5" id="KW-0472">Membrane</keyword>
<keyword evidence="5" id="KW-0187">Copper transport</keyword>
<evidence type="ECO:0000256" key="1">
    <source>
        <dbReference type="ARBA" id="ARBA00004141"/>
    </source>
</evidence>
<reference evidence="7 8" key="1">
    <citation type="journal article" date="2015" name="Sci. Rep.">
        <title>Chromosome-level genome map provides insights into diverse defense mechanisms in the medicinal fungus Ganoderma sinense.</title>
        <authorList>
            <person name="Zhu Y."/>
            <person name="Xu J."/>
            <person name="Sun C."/>
            <person name="Zhou S."/>
            <person name="Xu H."/>
            <person name="Nelson D.R."/>
            <person name="Qian J."/>
            <person name="Song J."/>
            <person name="Luo H."/>
            <person name="Xiang L."/>
            <person name="Li Y."/>
            <person name="Xu Z."/>
            <person name="Ji A."/>
            <person name="Wang L."/>
            <person name="Lu S."/>
            <person name="Hayward A."/>
            <person name="Sun W."/>
            <person name="Li X."/>
            <person name="Schwartz D.C."/>
            <person name="Wang Y."/>
            <person name="Chen S."/>
        </authorList>
    </citation>
    <scope>NUCLEOTIDE SEQUENCE [LARGE SCALE GENOMIC DNA]</scope>
    <source>
        <strain evidence="7 8">ZZ0214-1</strain>
    </source>
</reference>
<keyword evidence="5" id="KW-0813">Transport</keyword>
<dbReference type="OrthoDB" id="73901at2759"/>
<comment type="similarity">
    <text evidence="5">Belongs to the copper transporter (Ctr) (TC 1.A.56) family. SLC31A subfamily.</text>
</comment>
<dbReference type="PANTHER" id="PTHR12483">
    <property type="entry name" value="SOLUTE CARRIER FAMILY 31 COPPER TRANSPORTERS"/>
    <property type="match status" value="1"/>
</dbReference>
<sequence>MFVRAWLRPAISENLPSSPLPPPLCFPCVFHRSHHSPQRPSLPLTTLHRTMDMTSSNSSVIDMMVPYLHFTGGDNLLFEAWHPSSKGAIAGACIGLVLFSIFERWVNGMRGVLEARWRQQALATMTSSTSDNSCHAPGSPPSLPGASKLKEVGTSGVEEVNISPSPSQPGRRLQRPIRTIPPFIPSHDVPRGTLFAFQALLYYVLMLAVMTFQAGYLISIVAGLTIGEVLFGRFGAQSHPGH</sequence>
<organism evidence="7 8">
    <name type="scientific">Ganoderma sinense ZZ0214-1</name>
    <dbReference type="NCBI Taxonomy" id="1077348"/>
    <lineage>
        <taxon>Eukaryota</taxon>
        <taxon>Fungi</taxon>
        <taxon>Dikarya</taxon>
        <taxon>Basidiomycota</taxon>
        <taxon>Agaricomycotina</taxon>
        <taxon>Agaricomycetes</taxon>
        <taxon>Polyporales</taxon>
        <taxon>Polyporaceae</taxon>
        <taxon>Ganoderma</taxon>
    </lineage>
</organism>
<evidence type="ECO:0000256" key="4">
    <source>
        <dbReference type="ARBA" id="ARBA00023136"/>
    </source>
</evidence>
<dbReference type="AlphaFoldDB" id="A0A2G8S723"/>
<protein>
    <recommendedName>
        <fullName evidence="5">Copper transport protein</fullName>
    </recommendedName>
</protein>
<keyword evidence="2 5" id="KW-0812">Transmembrane</keyword>
<evidence type="ECO:0000256" key="3">
    <source>
        <dbReference type="ARBA" id="ARBA00022989"/>
    </source>
</evidence>
<gene>
    <name evidence="7" type="ORF">GSI_08216</name>
</gene>
<feature type="transmembrane region" description="Helical" evidence="5">
    <location>
        <begin position="87"/>
        <end position="106"/>
    </location>
</feature>
<comment type="caution">
    <text evidence="7">The sequence shown here is derived from an EMBL/GenBank/DDBJ whole genome shotgun (WGS) entry which is preliminary data.</text>
</comment>
<keyword evidence="5" id="KW-0406">Ion transport</keyword>
<keyword evidence="5" id="KW-0186">Copper</keyword>
<dbReference type="STRING" id="1077348.A0A2G8S723"/>
<keyword evidence="3 5" id="KW-1133">Transmembrane helix</keyword>
<feature type="transmembrane region" description="Helical" evidence="5">
    <location>
        <begin position="200"/>
        <end position="226"/>
    </location>
</feature>